<evidence type="ECO:0000313" key="2">
    <source>
        <dbReference type="EMBL" id="AXC10897.1"/>
    </source>
</evidence>
<dbReference type="KEGG" id="abas:ACPOL_1551"/>
<dbReference type="OrthoDB" id="110982at2"/>
<feature type="transmembrane region" description="Helical" evidence="1">
    <location>
        <begin position="403"/>
        <end position="421"/>
    </location>
</feature>
<sequence>MTSRDLINSLPVCRILLRTAGHFVPREYRTEWAAEWEAELWHIRSLGGSESSLRGSGYGSPAPAVFCLGAFQDALWLRRNDPHFALRELARLGSSSRCVLSLAAWLITSLLLCFWLPSARKAMLPSPYPGSNQVVLISPSGKSASQLPTIRVADYRAWKTSTRHLFTELAFYQMVEKRVHLAPHQTVDLSIVRSSTNLFELLNLPSFSLAPGQRPGLLLSEAAWRTYFKSDARIVGRLVEVGGLQVRIVGVLSQDLWRLPGHADGWMIAEGDPLQGLPSNSKGFVLAHLQPSGFSSDQHQMIVYRENGDADRFDCVSLTQQASLPFSIYLFTLFVACLALPATTPLPLGEYPARSESLAWRIRIRRWLFLAFKLALILPLVYFSSGVLAYGNLFSGIRAVNSVSAQYLQLGSSFLGLLFAFRWALRDQRSRCPVCLRRLTNPARVGEASRNFLAWNGTELICSGGHGLLHIPEIPTSWFSTQRWLYLDSSWSSLFSDVSVASAGAL</sequence>
<accession>A0A2Z5FWK7</accession>
<reference evidence="2 3" key="1">
    <citation type="journal article" date="2018" name="Front. Microbiol.">
        <title>Hydrolytic Capabilities as a Key to Environmental Success: Chitinolytic and Cellulolytic Acidobacteria From Acidic Sub-arctic Soils and Boreal Peatlands.</title>
        <authorList>
            <person name="Belova S.E."/>
            <person name="Ravin N.V."/>
            <person name="Pankratov T.A."/>
            <person name="Rakitin A.L."/>
            <person name="Ivanova A.A."/>
            <person name="Beletsky A.V."/>
            <person name="Mardanov A.V."/>
            <person name="Sinninghe Damste J.S."/>
            <person name="Dedysh S.N."/>
        </authorList>
    </citation>
    <scope>NUCLEOTIDE SEQUENCE [LARGE SCALE GENOMIC DNA]</scope>
    <source>
        <strain evidence="2 3">SBC82</strain>
    </source>
</reference>
<keyword evidence="1" id="KW-0812">Transmembrane</keyword>
<organism evidence="2 3">
    <name type="scientific">Acidisarcina polymorpha</name>
    <dbReference type="NCBI Taxonomy" id="2211140"/>
    <lineage>
        <taxon>Bacteria</taxon>
        <taxon>Pseudomonadati</taxon>
        <taxon>Acidobacteriota</taxon>
        <taxon>Terriglobia</taxon>
        <taxon>Terriglobales</taxon>
        <taxon>Acidobacteriaceae</taxon>
        <taxon>Acidisarcina</taxon>
    </lineage>
</organism>
<keyword evidence="1" id="KW-1133">Transmembrane helix</keyword>
<name>A0A2Z5FWK7_9BACT</name>
<feature type="transmembrane region" description="Helical" evidence="1">
    <location>
        <begin position="326"/>
        <end position="346"/>
    </location>
</feature>
<keyword evidence="3" id="KW-1185">Reference proteome</keyword>
<evidence type="ECO:0000256" key="1">
    <source>
        <dbReference type="SAM" id="Phobius"/>
    </source>
</evidence>
<dbReference type="AlphaFoldDB" id="A0A2Z5FWK7"/>
<dbReference type="EMBL" id="CP030840">
    <property type="protein sequence ID" value="AXC10897.1"/>
    <property type="molecule type" value="Genomic_DNA"/>
</dbReference>
<gene>
    <name evidence="2" type="ORF">ACPOL_1551</name>
</gene>
<dbReference type="Proteomes" id="UP000253606">
    <property type="component" value="Chromosome"/>
</dbReference>
<dbReference type="RefSeq" id="WP_114206437.1">
    <property type="nucleotide sequence ID" value="NZ_CP030840.1"/>
</dbReference>
<proteinExistence type="predicted"/>
<evidence type="ECO:0008006" key="4">
    <source>
        <dbReference type="Google" id="ProtNLM"/>
    </source>
</evidence>
<feature type="transmembrane region" description="Helical" evidence="1">
    <location>
        <begin position="367"/>
        <end position="391"/>
    </location>
</feature>
<protein>
    <recommendedName>
        <fullName evidence="4">MacB-like periplasmic core domain-containing protein</fullName>
    </recommendedName>
</protein>
<evidence type="ECO:0000313" key="3">
    <source>
        <dbReference type="Proteomes" id="UP000253606"/>
    </source>
</evidence>
<keyword evidence="1" id="KW-0472">Membrane</keyword>